<dbReference type="Pfam" id="PF10099">
    <property type="entry name" value="RskA_C"/>
    <property type="match status" value="1"/>
</dbReference>
<keyword evidence="2" id="KW-0732">Signal</keyword>
<protein>
    <recommendedName>
        <fullName evidence="3">Anti-sigma K factor RskA C-terminal domain-containing protein</fullName>
    </recommendedName>
</protein>
<feature type="chain" id="PRO_5011691572" description="Anti-sigma K factor RskA C-terminal domain-containing protein" evidence="2">
    <location>
        <begin position="26"/>
        <end position="289"/>
    </location>
</feature>
<evidence type="ECO:0000256" key="2">
    <source>
        <dbReference type="SAM" id="SignalP"/>
    </source>
</evidence>
<dbReference type="Proteomes" id="UP000198521">
    <property type="component" value="Unassembled WGS sequence"/>
</dbReference>
<feature type="signal peptide" evidence="2">
    <location>
        <begin position="1"/>
        <end position="25"/>
    </location>
</feature>
<feature type="domain" description="Anti-sigma K factor RskA C-terminal" evidence="3">
    <location>
        <begin position="34"/>
        <end position="97"/>
    </location>
</feature>
<evidence type="ECO:0000313" key="4">
    <source>
        <dbReference type="EMBL" id="SEK39472.1"/>
    </source>
</evidence>
<feature type="region of interest" description="Disordered" evidence="1">
    <location>
        <begin position="266"/>
        <end position="289"/>
    </location>
</feature>
<evidence type="ECO:0000259" key="3">
    <source>
        <dbReference type="Pfam" id="PF10099"/>
    </source>
</evidence>
<dbReference type="EMBL" id="FOAB01000001">
    <property type="protein sequence ID" value="SEK39472.1"/>
    <property type="molecule type" value="Genomic_DNA"/>
</dbReference>
<evidence type="ECO:0000256" key="1">
    <source>
        <dbReference type="SAM" id="MobiDB-lite"/>
    </source>
</evidence>
<dbReference type="InterPro" id="IPR018764">
    <property type="entry name" value="RskA_C"/>
</dbReference>
<sequence length="289" mass="29954">MMKNKMMAMAVIALGLLGVSCSSDDGPPVANIAIETIGLENLTGGTTYQGWLIVDGQAVPTNRFTNPAGTINLTVLASDLADATEFVLTVEPVGDTDNVPSDAKILTGSFNGSNTATLNFAPVVADLSSTAGQFFLATPTDDVADNDEFGVWFMDGTSAGLTLPTLASGWKYEGWVDFGNVTVSTGTFSDAEGRDDANFFSGSGGMIPDFPGEDFLVLPSQIPLTGVTFPASVASRRVFITVEPFGDNDPAPFFIEPLSGTAGITTGPANPVSMISDTSTPSGRATRPN</sequence>
<dbReference type="OrthoDB" id="1115036at2"/>
<dbReference type="PROSITE" id="PS51257">
    <property type="entry name" value="PROKAR_LIPOPROTEIN"/>
    <property type="match status" value="1"/>
</dbReference>
<dbReference type="GO" id="GO:0005886">
    <property type="term" value="C:plasma membrane"/>
    <property type="evidence" value="ECO:0007669"/>
    <property type="project" value="InterPro"/>
</dbReference>
<dbReference type="STRING" id="1038014.SAMN04487910_0424"/>
<evidence type="ECO:0000313" key="5">
    <source>
        <dbReference type="Proteomes" id="UP000198521"/>
    </source>
</evidence>
<gene>
    <name evidence="4" type="ORF">SAMN04487910_0424</name>
</gene>
<dbReference type="RefSeq" id="WP_091404875.1">
    <property type="nucleotide sequence ID" value="NZ_FOAB01000001.1"/>
</dbReference>
<reference evidence="4 5" key="1">
    <citation type="submission" date="2016-10" db="EMBL/GenBank/DDBJ databases">
        <authorList>
            <person name="de Groot N.N."/>
        </authorList>
    </citation>
    <scope>NUCLEOTIDE SEQUENCE [LARGE SCALE GENOMIC DNA]</scope>
    <source>
        <strain evidence="4 5">DSM 25232</strain>
    </source>
</reference>
<dbReference type="AlphaFoldDB" id="A0A1H7GR42"/>
<accession>A0A1H7GR42</accession>
<keyword evidence="5" id="KW-1185">Reference proteome</keyword>
<proteinExistence type="predicted"/>
<name>A0A1H7GR42_AQUAM</name>
<organism evidence="4 5">
    <name type="scientific">Aquimarina amphilecti</name>
    <dbReference type="NCBI Taxonomy" id="1038014"/>
    <lineage>
        <taxon>Bacteria</taxon>
        <taxon>Pseudomonadati</taxon>
        <taxon>Bacteroidota</taxon>
        <taxon>Flavobacteriia</taxon>
        <taxon>Flavobacteriales</taxon>
        <taxon>Flavobacteriaceae</taxon>
        <taxon>Aquimarina</taxon>
    </lineage>
</organism>